<name>A0A4C1VK73_EUMVA</name>
<gene>
    <name evidence="1" type="ORF">EVAR_80408_1</name>
</gene>
<evidence type="ECO:0000313" key="1">
    <source>
        <dbReference type="EMBL" id="GBP38125.1"/>
    </source>
</evidence>
<keyword evidence="2" id="KW-1185">Reference proteome</keyword>
<proteinExistence type="predicted"/>
<sequence>MNTTGRPAGDQLSDRAVYWRAFGRALAKNLIVTDTLGEGSLRRVYWCVVGLLKGVHSFLEDPIAEVDIEIKETSTPNGVQMLPEVLTVASSKRPSTGLRGLLLHRGNASAAAAFERAVEKHVASPASYLSSDFRIHLQNIASHECRMSVASCPPASEPPTEVPPAARRRAALAPAPAEAAYVSITKYVRSGRPPNSLVIL</sequence>
<protein>
    <submittedName>
        <fullName evidence="1">Uncharacterized protein</fullName>
    </submittedName>
</protein>
<dbReference type="AlphaFoldDB" id="A0A4C1VK73"/>
<comment type="caution">
    <text evidence="1">The sequence shown here is derived from an EMBL/GenBank/DDBJ whole genome shotgun (WGS) entry which is preliminary data.</text>
</comment>
<organism evidence="1 2">
    <name type="scientific">Eumeta variegata</name>
    <name type="common">Bagworm moth</name>
    <name type="synonym">Eumeta japonica</name>
    <dbReference type="NCBI Taxonomy" id="151549"/>
    <lineage>
        <taxon>Eukaryota</taxon>
        <taxon>Metazoa</taxon>
        <taxon>Ecdysozoa</taxon>
        <taxon>Arthropoda</taxon>
        <taxon>Hexapoda</taxon>
        <taxon>Insecta</taxon>
        <taxon>Pterygota</taxon>
        <taxon>Neoptera</taxon>
        <taxon>Endopterygota</taxon>
        <taxon>Lepidoptera</taxon>
        <taxon>Glossata</taxon>
        <taxon>Ditrysia</taxon>
        <taxon>Tineoidea</taxon>
        <taxon>Psychidae</taxon>
        <taxon>Oiketicinae</taxon>
        <taxon>Eumeta</taxon>
    </lineage>
</organism>
<reference evidence="1 2" key="1">
    <citation type="journal article" date="2019" name="Commun. Biol.">
        <title>The bagworm genome reveals a unique fibroin gene that provides high tensile strength.</title>
        <authorList>
            <person name="Kono N."/>
            <person name="Nakamura H."/>
            <person name="Ohtoshi R."/>
            <person name="Tomita M."/>
            <person name="Numata K."/>
            <person name="Arakawa K."/>
        </authorList>
    </citation>
    <scope>NUCLEOTIDE SEQUENCE [LARGE SCALE GENOMIC DNA]</scope>
</reference>
<evidence type="ECO:0000313" key="2">
    <source>
        <dbReference type="Proteomes" id="UP000299102"/>
    </source>
</evidence>
<dbReference type="Proteomes" id="UP000299102">
    <property type="component" value="Unassembled WGS sequence"/>
</dbReference>
<dbReference type="EMBL" id="BGZK01000344">
    <property type="protein sequence ID" value="GBP38125.1"/>
    <property type="molecule type" value="Genomic_DNA"/>
</dbReference>
<accession>A0A4C1VK73</accession>